<evidence type="ECO:0000313" key="1">
    <source>
        <dbReference type="EMBL" id="SFZ97103.1"/>
    </source>
</evidence>
<dbReference type="AlphaFoldDB" id="A0A1K2IXM6"/>
<name>A0A1K2IXM6_9FLAO</name>
<keyword evidence="2" id="KW-1185">Reference proteome</keyword>
<proteinExistence type="predicted"/>
<gene>
    <name evidence="1" type="ORF">SAMN05216324_1405</name>
</gene>
<organism evidence="1 2">
    <name type="scientific">Chryseobacterium limigenitum</name>
    <dbReference type="NCBI Taxonomy" id="1612149"/>
    <lineage>
        <taxon>Bacteria</taxon>
        <taxon>Pseudomonadati</taxon>
        <taxon>Bacteroidota</taxon>
        <taxon>Flavobacteriia</taxon>
        <taxon>Flavobacteriales</taxon>
        <taxon>Weeksellaceae</taxon>
        <taxon>Chryseobacterium group</taxon>
        <taxon>Chryseobacterium</taxon>
    </lineage>
</organism>
<evidence type="ECO:0000313" key="2">
    <source>
        <dbReference type="Proteomes" id="UP000182034"/>
    </source>
</evidence>
<dbReference type="EMBL" id="FPKW01000040">
    <property type="protein sequence ID" value="SFZ97103.1"/>
    <property type="molecule type" value="Genomic_DNA"/>
</dbReference>
<dbReference type="Proteomes" id="UP000182034">
    <property type="component" value="Unassembled WGS sequence"/>
</dbReference>
<dbReference type="RefSeq" id="WP_072412948.1">
    <property type="nucleotide sequence ID" value="NZ_FPKW01000040.1"/>
</dbReference>
<dbReference type="STRING" id="1612149.SAMN05216324_1405"/>
<reference evidence="2" key="1">
    <citation type="submission" date="2016-10" db="EMBL/GenBank/DDBJ databases">
        <authorList>
            <person name="Varghese N."/>
            <person name="Submissions S."/>
        </authorList>
    </citation>
    <scope>NUCLEOTIDE SEQUENCE [LARGE SCALE GENOMIC DNA]</scope>
    <source>
        <strain evidence="2">SUR2</strain>
    </source>
</reference>
<protein>
    <submittedName>
        <fullName evidence="1">Uncharacterized protein</fullName>
    </submittedName>
</protein>
<dbReference type="OrthoDB" id="884685at2"/>
<sequence length="186" mass="21949">MGMDYSIEPKTEDEYAEYADFPEMLSYFFEQIGGYGDTSVVSQLEKILNIDLSIFQKTYHPEIGMDFEEFESEFLDEYKNTEFKPDDYWISIDILIGKLNEFKQKIDNNSQYFSEIIFSPNGETSKMLKMDILDMLRYQEENPLTIYPENNGIITDENLKSSISELIITLENLKKENIEEVRLHYV</sequence>
<accession>A0A1K2IXM6</accession>